<evidence type="ECO:0000313" key="2">
    <source>
        <dbReference type="Proteomes" id="UP000887540"/>
    </source>
</evidence>
<keyword evidence="1" id="KW-0732">Signal</keyword>
<name>A0A914D5B2_9BILA</name>
<keyword evidence="2" id="KW-1185">Reference proteome</keyword>
<sequence length="67" mass="6756">MKSIIFYILFSFSFLAAVTAGPLSYAACVGLCTAVCSAAIPVPGSTAYCIYGVCVPACTTTGALPIP</sequence>
<organism evidence="2 3">
    <name type="scientific">Acrobeloides nanus</name>
    <dbReference type="NCBI Taxonomy" id="290746"/>
    <lineage>
        <taxon>Eukaryota</taxon>
        <taxon>Metazoa</taxon>
        <taxon>Ecdysozoa</taxon>
        <taxon>Nematoda</taxon>
        <taxon>Chromadorea</taxon>
        <taxon>Rhabditida</taxon>
        <taxon>Tylenchina</taxon>
        <taxon>Cephalobomorpha</taxon>
        <taxon>Cephaloboidea</taxon>
        <taxon>Cephalobidae</taxon>
        <taxon>Acrobeloides</taxon>
    </lineage>
</organism>
<dbReference type="WBParaSite" id="ACRNAN_scaffold1803.g32900.t1">
    <property type="protein sequence ID" value="ACRNAN_scaffold1803.g32900.t1"/>
    <property type="gene ID" value="ACRNAN_scaffold1803.g32900"/>
</dbReference>
<dbReference type="AlphaFoldDB" id="A0A914D5B2"/>
<feature type="signal peptide" evidence="1">
    <location>
        <begin position="1"/>
        <end position="20"/>
    </location>
</feature>
<accession>A0A914D5B2</accession>
<evidence type="ECO:0000313" key="3">
    <source>
        <dbReference type="WBParaSite" id="ACRNAN_scaffold1803.g32900.t1"/>
    </source>
</evidence>
<dbReference type="Proteomes" id="UP000887540">
    <property type="component" value="Unplaced"/>
</dbReference>
<protein>
    <submittedName>
        <fullName evidence="3">Uncharacterized protein</fullName>
    </submittedName>
</protein>
<feature type="chain" id="PRO_5037378997" evidence="1">
    <location>
        <begin position="21"/>
        <end position="67"/>
    </location>
</feature>
<proteinExistence type="predicted"/>
<reference evidence="3" key="1">
    <citation type="submission" date="2022-11" db="UniProtKB">
        <authorList>
            <consortium name="WormBaseParasite"/>
        </authorList>
    </citation>
    <scope>IDENTIFICATION</scope>
</reference>
<evidence type="ECO:0000256" key="1">
    <source>
        <dbReference type="SAM" id="SignalP"/>
    </source>
</evidence>